<dbReference type="SUPFAM" id="SSF53335">
    <property type="entry name" value="S-adenosyl-L-methionine-dependent methyltransferases"/>
    <property type="match status" value="1"/>
</dbReference>
<dbReference type="InParanoid" id="A0A1Z5K520"/>
<keyword evidence="3" id="KW-1185">Reference proteome</keyword>
<dbReference type="InterPro" id="IPR029063">
    <property type="entry name" value="SAM-dependent_MTases_sf"/>
</dbReference>
<evidence type="ECO:0000256" key="1">
    <source>
        <dbReference type="SAM" id="Coils"/>
    </source>
</evidence>
<organism evidence="2 3">
    <name type="scientific">Fistulifera solaris</name>
    <name type="common">Oleaginous diatom</name>
    <dbReference type="NCBI Taxonomy" id="1519565"/>
    <lineage>
        <taxon>Eukaryota</taxon>
        <taxon>Sar</taxon>
        <taxon>Stramenopiles</taxon>
        <taxon>Ochrophyta</taxon>
        <taxon>Bacillariophyta</taxon>
        <taxon>Bacillariophyceae</taxon>
        <taxon>Bacillariophycidae</taxon>
        <taxon>Naviculales</taxon>
        <taxon>Naviculaceae</taxon>
        <taxon>Fistulifera</taxon>
    </lineage>
</organism>
<name>A0A1Z5K520_FISSO</name>
<dbReference type="PANTHER" id="PTHR43036:SF2">
    <property type="entry name" value="OS04G0481300 PROTEIN"/>
    <property type="match status" value="1"/>
</dbReference>
<evidence type="ECO:0000313" key="3">
    <source>
        <dbReference type="Proteomes" id="UP000198406"/>
    </source>
</evidence>
<dbReference type="PANTHER" id="PTHR43036">
    <property type="entry name" value="OSJNBB0011N17.9 PROTEIN"/>
    <property type="match status" value="1"/>
</dbReference>
<dbReference type="EMBL" id="BDSP01000153">
    <property type="protein sequence ID" value="GAX21078.1"/>
    <property type="molecule type" value="Genomic_DNA"/>
</dbReference>
<dbReference type="OrthoDB" id="2013972at2759"/>
<dbReference type="Gene3D" id="3.40.50.150">
    <property type="entry name" value="Vaccinia Virus protein VP39"/>
    <property type="match status" value="1"/>
</dbReference>
<reference evidence="2 3" key="1">
    <citation type="journal article" date="2015" name="Plant Cell">
        <title>Oil accumulation by the oleaginous diatom Fistulifera solaris as revealed by the genome and transcriptome.</title>
        <authorList>
            <person name="Tanaka T."/>
            <person name="Maeda Y."/>
            <person name="Veluchamy A."/>
            <person name="Tanaka M."/>
            <person name="Abida H."/>
            <person name="Marechal E."/>
            <person name="Bowler C."/>
            <person name="Muto M."/>
            <person name="Sunaga Y."/>
            <person name="Tanaka M."/>
            <person name="Yoshino T."/>
            <person name="Taniguchi T."/>
            <person name="Fukuda Y."/>
            <person name="Nemoto M."/>
            <person name="Matsumoto M."/>
            <person name="Wong P.S."/>
            <person name="Aburatani S."/>
            <person name="Fujibuchi W."/>
        </authorList>
    </citation>
    <scope>NUCLEOTIDE SEQUENCE [LARGE SCALE GENOMIC DNA]</scope>
    <source>
        <strain evidence="2 3">JPCC DA0580</strain>
    </source>
</reference>
<comment type="caution">
    <text evidence="2">The sequence shown here is derived from an EMBL/GenBank/DDBJ whole genome shotgun (WGS) entry which is preliminary data.</text>
</comment>
<accession>A0A1Z5K520</accession>
<sequence>MIPSASTRRATGLSAVPPPMIIGPMIKKMREEQEKKKLPMADLDEKAKEAPGLRVGANIWKWPVIWPYDESIFKSAGEASAMEQQKAVSSLTTILSGMPQVPKEDDLEKAKEVAFDPLQYWSQTEEPSSVMDEDGIAKLQAHFAFYMRDGMSVLELGAGANSYFPPDLKLSRHVGVGANEADMKQNPSLTHTLVVDLNKVVKERDVDNDDLRMLAKEPFDMIVMTCTVDYLTNPREVFRSAWYLIKPGGSMIVTFVGKDGVKDKFTEARTRIWQQYNDDQHMWMTGSFFHFSAGDGWENLRGFDISPENAAEMNAGPLQKLIKPNKANNVYVVQATKGFQDDCIDFENLERSLQSLLWMLPIMEDRDKKLVVPRLTRALETADDKETLKASIERNIQHLPAIYEVLMKMDKFSFTFSMQSQLAADLICDPAFNGNDMQMLALREGLGLRMPQEDFWKPVGMETAAIEIEDKISLLSYIVPRFGSNDPAQDEALKAFVTGLKPTYAILRSKCPSWKDFEVQLVGAELLATEILTPGGSNREEYAKWLDCLTAADLQEMLDARKGLRKAALEDMAEFQAAREKERQRIAELRQKMEDQVATARRERSMVFNPRTEKMEIFVNPESKEKN</sequence>
<feature type="coiled-coil region" evidence="1">
    <location>
        <begin position="565"/>
        <end position="603"/>
    </location>
</feature>
<gene>
    <name evidence="2" type="ORF">FisN_1Lh248</name>
</gene>
<protein>
    <recommendedName>
        <fullName evidence="4">Methyltransferase type 11 domain-containing protein</fullName>
    </recommendedName>
</protein>
<evidence type="ECO:0008006" key="4">
    <source>
        <dbReference type="Google" id="ProtNLM"/>
    </source>
</evidence>
<keyword evidence="1" id="KW-0175">Coiled coil</keyword>
<dbReference type="Proteomes" id="UP000198406">
    <property type="component" value="Unassembled WGS sequence"/>
</dbReference>
<evidence type="ECO:0000313" key="2">
    <source>
        <dbReference type="EMBL" id="GAX21078.1"/>
    </source>
</evidence>
<dbReference type="Pfam" id="PF13489">
    <property type="entry name" value="Methyltransf_23"/>
    <property type="match status" value="1"/>
</dbReference>
<proteinExistence type="predicted"/>
<dbReference type="AlphaFoldDB" id="A0A1Z5K520"/>
<dbReference type="CDD" id="cd02440">
    <property type="entry name" value="AdoMet_MTases"/>
    <property type="match status" value="1"/>
</dbReference>